<keyword evidence="8" id="KW-0256">Endoplasmic reticulum</keyword>
<comment type="caution">
    <text evidence="15">The sequence shown here is derived from an EMBL/GenBank/DDBJ whole genome shotgun (WGS) entry which is preliminary data.</text>
</comment>
<evidence type="ECO:0000256" key="9">
    <source>
        <dbReference type="ARBA" id="ARBA00022848"/>
    </source>
</evidence>
<comment type="subcellular location">
    <subcellularLocation>
        <location evidence="4">Endoplasmic reticulum membrane</location>
        <topology evidence="4">Peripheral membrane protein</topology>
    </subcellularLocation>
    <subcellularLocation>
        <location evidence="3">Microsome membrane</location>
        <topology evidence="3">Peripheral membrane protein</topology>
    </subcellularLocation>
</comment>
<proteinExistence type="inferred from homology"/>
<evidence type="ECO:0000313" key="15">
    <source>
        <dbReference type="EMBL" id="KAJ8940734.1"/>
    </source>
</evidence>
<evidence type="ECO:0000256" key="8">
    <source>
        <dbReference type="ARBA" id="ARBA00022824"/>
    </source>
</evidence>
<dbReference type="Proteomes" id="UP001162162">
    <property type="component" value="Unassembled WGS sequence"/>
</dbReference>
<comment type="similarity">
    <text evidence="5">Belongs to the cytochrome P450 family.</text>
</comment>
<dbReference type="InterPro" id="IPR036396">
    <property type="entry name" value="Cyt_P450_sf"/>
</dbReference>
<dbReference type="GO" id="GO:0020037">
    <property type="term" value="F:heme binding"/>
    <property type="evidence" value="ECO:0007669"/>
    <property type="project" value="InterPro"/>
</dbReference>
<keyword evidence="11 14" id="KW-0408">Iron</keyword>
<keyword evidence="6 14" id="KW-0349">Heme</keyword>
<evidence type="ECO:0000256" key="7">
    <source>
        <dbReference type="ARBA" id="ARBA00022723"/>
    </source>
</evidence>
<dbReference type="SUPFAM" id="SSF48264">
    <property type="entry name" value="Cytochrome P450"/>
    <property type="match status" value="1"/>
</dbReference>
<dbReference type="GO" id="GO:0004497">
    <property type="term" value="F:monooxygenase activity"/>
    <property type="evidence" value="ECO:0007669"/>
    <property type="project" value="UniProtKB-KW"/>
</dbReference>
<evidence type="ECO:0000256" key="11">
    <source>
        <dbReference type="ARBA" id="ARBA00023004"/>
    </source>
</evidence>
<dbReference type="GO" id="GO:0005789">
    <property type="term" value="C:endoplasmic reticulum membrane"/>
    <property type="evidence" value="ECO:0007669"/>
    <property type="project" value="UniProtKB-SubCell"/>
</dbReference>
<dbReference type="GO" id="GO:0016705">
    <property type="term" value="F:oxidoreductase activity, acting on paired donors, with incorporation or reduction of molecular oxygen"/>
    <property type="evidence" value="ECO:0007669"/>
    <property type="project" value="InterPro"/>
</dbReference>
<dbReference type="AlphaFoldDB" id="A0AAV8XNT5"/>
<evidence type="ECO:0000256" key="14">
    <source>
        <dbReference type="PIRSR" id="PIRSR602403-1"/>
    </source>
</evidence>
<keyword evidence="10" id="KW-0560">Oxidoreductase</keyword>
<evidence type="ECO:0000256" key="4">
    <source>
        <dbReference type="ARBA" id="ARBA00004406"/>
    </source>
</evidence>
<organism evidence="15 16">
    <name type="scientific">Aromia moschata</name>
    <dbReference type="NCBI Taxonomy" id="1265417"/>
    <lineage>
        <taxon>Eukaryota</taxon>
        <taxon>Metazoa</taxon>
        <taxon>Ecdysozoa</taxon>
        <taxon>Arthropoda</taxon>
        <taxon>Hexapoda</taxon>
        <taxon>Insecta</taxon>
        <taxon>Pterygota</taxon>
        <taxon>Neoptera</taxon>
        <taxon>Endopterygota</taxon>
        <taxon>Coleoptera</taxon>
        <taxon>Polyphaga</taxon>
        <taxon>Cucujiformia</taxon>
        <taxon>Chrysomeloidea</taxon>
        <taxon>Cerambycidae</taxon>
        <taxon>Cerambycinae</taxon>
        <taxon>Callichromatini</taxon>
        <taxon>Aromia</taxon>
    </lineage>
</organism>
<keyword evidence="12" id="KW-0503">Monooxygenase</keyword>
<sequence>MECHIKYSRCQTNFLEDVNIINTGVVARKTLRMYPPLSFVTRTCVKDYKVPDEDLVIDKGTRVFIPIRGIHYDERHFIDPEVFDPERFNEANKKKIQQYSYLPFGEGPRICIVKMVRNYIRKTTKGADGSRYIKLDLQNAIREVRNNDMRLRRNTTIYQGPRTTLRYYNDGTRGKGIITKRGKGCGGKLSVPLEDENKLAECLIAMEKWEFGFSRNEVLDVVQNYVINNNLKTKFKDGRPNVSRNGIICQSRSLKELNTYLSTVTLVNNVNRKQKEFDDPNKGERFGIMQTKVGLSCILRNFKVTLNKKTQLPLKMDPTKIFPVAEGGIWLNLEKLPSKI</sequence>
<evidence type="ECO:0000256" key="5">
    <source>
        <dbReference type="ARBA" id="ARBA00010617"/>
    </source>
</evidence>
<keyword evidence="9" id="KW-0492">Microsome</keyword>
<evidence type="ECO:0000256" key="2">
    <source>
        <dbReference type="ARBA" id="ARBA00003690"/>
    </source>
</evidence>
<keyword evidence="13" id="KW-0472">Membrane</keyword>
<evidence type="ECO:0000256" key="12">
    <source>
        <dbReference type="ARBA" id="ARBA00023033"/>
    </source>
</evidence>
<evidence type="ECO:0000256" key="10">
    <source>
        <dbReference type="ARBA" id="ARBA00023002"/>
    </source>
</evidence>
<evidence type="ECO:0000313" key="16">
    <source>
        <dbReference type="Proteomes" id="UP001162162"/>
    </source>
</evidence>
<gene>
    <name evidence="15" type="ORF">NQ318_005485</name>
</gene>
<evidence type="ECO:0000256" key="13">
    <source>
        <dbReference type="ARBA" id="ARBA00023136"/>
    </source>
</evidence>
<evidence type="ECO:0000256" key="6">
    <source>
        <dbReference type="ARBA" id="ARBA00022617"/>
    </source>
</evidence>
<dbReference type="InterPro" id="IPR050476">
    <property type="entry name" value="Insect_CytP450_Detox"/>
</dbReference>
<comment type="cofactor">
    <cofactor evidence="1 14">
        <name>heme</name>
        <dbReference type="ChEBI" id="CHEBI:30413"/>
    </cofactor>
</comment>
<protein>
    <recommendedName>
        <fullName evidence="17">Cytochrome P450</fullName>
    </recommendedName>
</protein>
<feature type="binding site" description="axial binding residue" evidence="14">
    <location>
        <position position="111"/>
    </location>
    <ligand>
        <name>heme</name>
        <dbReference type="ChEBI" id="CHEBI:30413"/>
    </ligand>
    <ligandPart>
        <name>Fe</name>
        <dbReference type="ChEBI" id="CHEBI:18248"/>
    </ligandPart>
</feature>
<keyword evidence="16" id="KW-1185">Reference proteome</keyword>
<dbReference type="InterPro" id="IPR002403">
    <property type="entry name" value="Cyt_P450_E_grp-IV"/>
</dbReference>
<accession>A0AAV8XNT5</accession>
<name>A0AAV8XNT5_9CUCU</name>
<evidence type="ECO:0000256" key="3">
    <source>
        <dbReference type="ARBA" id="ARBA00004174"/>
    </source>
</evidence>
<dbReference type="PANTHER" id="PTHR24292">
    <property type="entry name" value="CYTOCHROME P450"/>
    <property type="match status" value="1"/>
</dbReference>
<dbReference type="Pfam" id="PF00067">
    <property type="entry name" value="p450"/>
    <property type="match status" value="1"/>
</dbReference>
<dbReference type="InterPro" id="IPR001128">
    <property type="entry name" value="Cyt_P450"/>
</dbReference>
<dbReference type="Gene3D" id="1.10.630.10">
    <property type="entry name" value="Cytochrome P450"/>
    <property type="match status" value="1"/>
</dbReference>
<dbReference type="PRINTS" id="PR00465">
    <property type="entry name" value="EP450IV"/>
</dbReference>
<comment type="function">
    <text evidence="2">May be involved in the metabolism of insect hormones and in the breakdown of synthetic insecticides.</text>
</comment>
<keyword evidence="7 14" id="KW-0479">Metal-binding</keyword>
<evidence type="ECO:0000256" key="1">
    <source>
        <dbReference type="ARBA" id="ARBA00001971"/>
    </source>
</evidence>
<dbReference type="PANTHER" id="PTHR24292:SF100">
    <property type="entry name" value="CYTOCHROME P450 6A16, ISOFORM B-RELATED"/>
    <property type="match status" value="1"/>
</dbReference>
<reference evidence="15" key="1">
    <citation type="journal article" date="2023" name="Insect Mol. Biol.">
        <title>Genome sequencing provides insights into the evolution of gene families encoding plant cell wall-degrading enzymes in longhorned beetles.</title>
        <authorList>
            <person name="Shin N.R."/>
            <person name="Okamura Y."/>
            <person name="Kirsch R."/>
            <person name="Pauchet Y."/>
        </authorList>
    </citation>
    <scope>NUCLEOTIDE SEQUENCE</scope>
    <source>
        <strain evidence="15">AMC_N1</strain>
    </source>
</reference>
<dbReference type="GO" id="GO:0005506">
    <property type="term" value="F:iron ion binding"/>
    <property type="evidence" value="ECO:0007669"/>
    <property type="project" value="InterPro"/>
</dbReference>
<dbReference type="EMBL" id="JAPWTK010000412">
    <property type="protein sequence ID" value="KAJ8940734.1"/>
    <property type="molecule type" value="Genomic_DNA"/>
</dbReference>
<evidence type="ECO:0008006" key="17">
    <source>
        <dbReference type="Google" id="ProtNLM"/>
    </source>
</evidence>